<dbReference type="Gene3D" id="2.120.10.30">
    <property type="entry name" value="TolB, C-terminal domain"/>
    <property type="match status" value="1"/>
</dbReference>
<dbReference type="OrthoDB" id="116896at2157"/>
<name>A0A5B9DE92_9ARCH</name>
<dbReference type="GeneID" id="41331375"/>
<dbReference type="RefSeq" id="WP_147664459.1">
    <property type="nucleotide sequence ID" value="NZ_CP042905.2"/>
</dbReference>
<keyword evidence="3" id="KW-1185">Reference proteome</keyword>
<dbReference type="EMBL" id="CP042905">
    <property type="protein sequence ID" value="QEE17568.1"/>
    <property type="molecule type" value="Genomic_DNA"/>
</dbReference>
<dbReference type="SUPFAM" id="SSF101898">
    <property type="entry name" value="NHL repeat"/>
    <property type="match status" value="1"/>
</dbReference>
<dbReference type="PANTHER" id="PTHR35580">
    <property type="entry name" value="CELL SURFACE GLYCOPROTEIN (S-LAYER PROTEIN)-LIKE PROTEIN"/>
    <property type="match status" value="1"/>
</dbReference>
<dbReference type="InterPro" id="IPR011042">
    <property type="entry name" value="6-blade_b-propeller_TolB-like"/>
</dbReference>
<dbReference type="InterPro" id="IPR052918">
    <property type="entry name" value="Motility_Chemotaxis_Reg"/>
</dbReference>
<keyword evidence="1" id="KW-0472">Membrane</keyword>
<reference evidence="2 3" key="2">
    <citation type="journal article" date="2024" name="Int. J. Syst. Evol. Microbiol.">
        <title>Promethearchaeum syntrophicum gen. nov., sp. nov., an anaerobic, obligately syntrophic archaeon, the first isolate of the lineage 'Asgard' archaea, and proposal of the new archaeal phylum Promethearchaeota phyl. nov. and kingdom Promethearchaeati regn. nov.</title>
        <authorList>
            <person name="Imachi H."/>
            <person name="Nobu M.K."/>
            <person name="Kato S."/>
            <person name="Takaki Y."/>
            <person name="Miyazaki M."/>
            <person name="Miyata M."/>
            <person name="Ogawara M."/>
            <person name="Saito Y."/>
            <person name="Sakai S."/>
            <person name="Tahara Y.O."/>
            <person name="Takano Y."/>
            <person name="Tasumi E."/>
            <person name="Uematsu K."/>
            <person name="Yoshimura T."/>
            <person name="Itoh T."/>
            <person name="Ohkuma M."/>
            <person name="Takai K."/>
        </authorList>
    </citation>
    <scope>NUCLEOTIDE SEQUENCE [LARGE SCALE GENOMIC DNA]</scope>
    <source>
        <strain evidence="2 3">MK-D1</strain>
    </source>
</reference>
<feature type="transmembrane region" description="Helical" evidence="1">
    <location>
        <begin position="12"/>
        <end position="34"/>
    </location>
</feature>
<dbReference type="Proteomes" id="UP000321408">
    <property type="component" value="Chromosome"/>
</dbReference>
<evidence type="ECO:0000313" key="2">
    <source>
        <dbReference type="EMBL" id="QEE17568.1"/>
    </source>
</evidence>
<accession>A0A5B9DE92</accession>
<dbReference type="InterPro" id="IPR010620">
    <property type="entry name" value="SBBP_repeat"/>
</dbReference>
<protein>
    <submittedName>
        <fullName evidence="2">SBBP repeat-containing protein</fullName>
    </submittedName>
</protein>
<keyword evidence="1" id="KW-0812">Transmembrane</keyword>
<keyword evidence="1" id="KW-1133">Transmembrane helix</keyword>
<reference evidence="2 3" key="1">
    <citation type="journal article" date="2020" name="Nature">
        <title>Isolation of an archaeon at the prokaryote-eukaryote interface.</title>
        <authorList>
            <person name="Imachi H."/>
            <person name="Nobu M.K."/>
            <person name="Nakahara N."/>
            <person name="Morono Y."/>
            <person name="Ogawara M."/>
            <person name="Takaki Y."/>
            <person name="Takano Y."/>
            <person name="Uematsu K."/>
            <person name="Ikuta T."/>
            <person name="Ito M."/>
            <person name="Matsui Y."/>
            <person name="Miyazaki M."/>
            <person name="Murata K."/>
            <person name="Saito Y."/>
            <person name="Sakai S."/>
            <person name="Song C."/>
            <person name="Tasumi E."/>
            <person name="Yamanaka Y."/>
            <person name="Yamaguchi T."/>
            <person name="Kamagata Y."/>
            <person name="Tamaki H."/>
            <person name="Takai K."/>
        </authorList>
    </citation>
    <scope>NUCLEOTIDE SEQUENCE [LARGE SCALE GENOMIC DNA]</scope>
    <source>
        <strain evidence="2 3">MK-D1</strain>
    </source>
</reference>
<proteinExistence type="predicted"/>
<dbReference type="KEGG" id="psyt:DSAG12_03405"/>
<evidence type="ECO:0000256" key="1">
    <source>
        <dbReference type="SAM" id="Phobius"/>
    </source>
</evidence>
<dbReference type="Pfam" id="PF06739">
    <property type="entry name" value="SBBP"/>
    <property type="match status" value="2"/>
</dbReference>
<sequence>MLVNKKNLEINRLIRFFSIMTLFISLVLFSPIAVATTPVYENPTEIFSTYIGGSGDELNQNTNDLAEINVAYDSAGNIIVAGRSGSDDYPIENALYNESAGNVDMVISKFSNDGQTLLFSTYFGGSQDDWATDVVVDSNDDIVVVGSSSSLDFPTVNPYQGSKKGGTLDIVLLKIDGETNEIIFSTYFGGSYSDWGYALDVDSENNIAITGSTYSTDLPLMNEIQSSNIGGVSAYISEFSPDGQTLLFSTFWGSTSNDWGVDIVYDSEDCIIISGGTMSLNFPTENAIQDSKMIGIDAIVVKVDNSNTLVFSTMVGSDGADRPYGVAVNQDDEIFVCGESNERNYGDISQTTIDKGKGNKELWVFQLTADGQNMPFMGFYGGSEDDIAYGIEIKGDYIYLAGVAQASKDFPLEKSFRDFSDGNDMVLMVLNNNFKIIYSNCFGGSGDDIGRGLCLLPNNEILLLGVSSSSDLPLSNAFMANKTGSTDYDMAIMKMFLNPELRINNPNPTISGSWEFTLLPIIGTVSFILNKKRKSI</sequence>
<evidence type="ECO:0000313" key="3">
    <source>
        <dbReference type="Proteomes" id="UP000321408"/>
    </source>
</evidence>
<dbReference type="AlphaFoldDB" id="A0A5B9DE92"/>
<gene>
    <name evidence="2" type="ORF">DSAG12_03405</name>
</gene>
<dbReference type="PANTHER" id="PTHR35580:SF1">
    <property type="entry name" value="PHYTASE-LIKE DOMAIN-CONTAINING PROTEIN"/>
    <property type="match status" value="1"/>
</dbReference>
<organism evidence="2 3">
    <name type="scientific">Promethearchaeum syntrophicum</name>
    <dbReference type="NCBI Taxonomy" id="2594042"/>
    <lineage>
        <taxon>Archaea</taxon>
        <taxon>Promethearchaeati</taxon>
        <taxon>Promethearchaeota</taxon>
        <taxon>Promethearchaeia</taxon>
        <taxon>Promethearchaeales</taxon>
        <taxon>Promethearchaeaceae</taxon>
        <taxon>Promethearchaeum</taxon>
    </lineage>
</organism>